<sequence length="225" mass="25308">MSRTFSAAPSQEYVTLCGGLGLETVDHKTEALLLSRKRRLETITIEIGDCFIASSPCIRYLILQLDARLTFNDHLRAASEKASRVAGTLSQIMPTIGGPRSSRRRLYANIIDSIPLYGAPIWICGTGTQADMRRVEAIRRQRYDRNASADCLACPNTVENAEHVFFNCTRFEVGRERLHCQLQEVAKPENIVQLIPADEKNWLAVTTFAHSVITSLRAEEMARRR</sequence>
<evidence type="ECO:0000313" key="1">
    <source>
        <dbReference type="EMBL" id="KAL3394146.1"/>
    </source>
</evidence>
<accession>A0ABD2WMG7</accession>
<gene>
    <name evidence="1" type="ORF">TKK_011197</name>
</gene>
<evidence type="ECO:0000313" key="2">
    <source>
        <dbReference type="Proteomes" id="UP001627154"/>
    </source>
</evidence>
<organism evidence="1 2">
    <name type="scientific">Trichogramma kaykai</name>
    <dbReference type="NCBI Taxonomy" id="54128"/>
    <lineage>
        <taxon>Eukaryota</taxon>
        <taxon>Metazoa</taxon>
        <taxon>Ecdysozoa</taxon>
        <taxon>Arthropoda</taxon>
        <taxon>Hexapoda</taxon>
        <taxon>Insecta</taxon>
        <taxon>Pterygota</taxon>
        <taxon>Neoptera</taxon>
        <taxon>Endopterygota</taxon>
        <taxon>Hymenoptera</taxon>
        <taxon>Apocrita</taxon>
        <taxon>Proctotrupomorpha</taxon>
        <taxon>Chalcidoidea</taxon>
        <taxon>Trichogrammatidae</taxon>
        <taxon>Trichogramma</taxon>
    </lineage>
</organism>
<dbReference type="EMBL" id="JBJJXI010000092">
    <property type="protein sequence ID" value="KAL3394146.1"/>
    <property type="molecule type" value="Genomic_DNA"/>
</dbReference>
<reference evidence="1 2" key="1">
    <citation type="journal article" date="2024" name="bioRxiv">
        <title>A reference genome for Trichogramma kaykai: A tiny desert-dwelling parasitoid wasp with competing sex-ratio distorters.</title>
        <authorList>
            <person name="Culotta J."/>
            <person name="Lindsey A.R."/>
        </authorList>
    </citation>
    <scope>NUCLEOTIDE SEQUENCE [LARGE SCALE GENOMIC DNA]</scope>
    <source>
        <strain evidence="1 2">KSX58</strain>
    </source>
</reference>
<name>A0ABD2WMG7_9HYME</name>
<comment type="caution">
    <text evidence="1">The sequence shown here is derived from an EMBL/GenBank/DDBJ whole genome shotgun (WGS) entry which is preliminary data.</text>
</comment>
<dbReference type="Proteomes" id="UP001627154">
    <property type="component" value="Unassembled WGS sequence"/>
</dbReference>
<protein>
    <recommendedName>
        <fullName evidence="3">Reverse transcriptase zinc-binding domain-containing protein</fullName>
    </recommendedName>
</protein>
<evidence type="ECO:0008006" key="3">
    <source>
        <dbReference type="Google" id="ProtNLM"/>
    </source>
</evidence>
<proteinExistence type="predicted"/>
<dbReference type="AlphaFoldDB" id="A0ABD2WMG7"/>
<keyword evidence="2" id="KW-1185">Reference proteome</keyword>